<feature type="region of interest" description="Disordered" evidence="1">
    <location>
        <begin position="1"/>
        <end position="108"/>
    </location>
</feature>
<protein>
    <submittedName>
        <fullName evidence="2">Uncharacterized protein</fullName>
    </submittedName>
</protein>
<sequence length="108" mass="11852">MQAHSSRPQPPNDEPDAQDGFIPSIPLGYLGHHQTSEEPTRRLRPEPISPGRKRPDHHGELADCGFKPVGGHQRSGSAIQSRARGGREACCRGVRQAPQGRKRHPQEG</sequence>
<name>A0A2P5DWI8_PARAD</name>
<dbReference type="AlphaFoldDB" id="A0A2P5DWI8"/>
<reference evidence="3" key="1">
    <citation type="submission" date="2016-06" db="EMBL/GenBank/DDBJ databases">
        <title>Parallel loss of symbiosis genes in relatives of nitrogen-fixing non-legume Parasponia.</title>
        <authorList>
            <person name="Van Velzen R."/>
            <person name="Holmer R."/>
            <person name="Bu F."/>
            <person name="Rutten L."/>
            <person name="Van Zeijl A."/>
            <person name="Liu W."/>
            <person name="Santuari L."/>
            <person name="Cao Q."/>
            <person name="Sharma T."/>
            <person name="Shen D."/>
            <person name="Roswanjaya Y."/>
            <person name="Wardhani T."/>
            <person name="Kalhor M.S."/>
            <person name="Jansen J."/>
            <person name="Van den Hoogen J."/>
            <person name="Gungor B."/>
            <person name="Hartog M."/>
            <person name="Hontelez J."/>
            <person name="Verver J."/>
            <person name="Yang W.-C."/>
            <person name="Schijlen E."/>
            <person name="Repin R."/>
            <person name="Schilthuizen M."/>
            <person name="Schranz E."/>
            <person name="Heidstra R."/>
            <person name="Miyata K."/>
            <person name="Fedorova E."/>
            <person name="Kohlen W."/>
            <person name="Bisseling T."/>
            <person name="Smit S."/>
            <person name="Geurts R."/>
        </authorList>
    </citation>
    <scope>NUCLEOTIDE SEQUENCE [LARGE SCALE GENOMIC DNA]</scope>
    <source>
        <strain evidence="3">cv. WU1-14</strain>
    </source>
</reference>
<comment type="caution">
    <text evidence="2">The sequence shown here is derived from an EMBL/GenBank/DDBJ whole genome shotgun (WGS) entry which is preliminary data.</text>
</comment>
<dbReference type="EMBL" id="JXTB01000012">
    <property type="protein sequence ID" value="PON77657.1"/>
    <property type="molecule type" value="Genomic_DNA"/>
</dbReference>
<keyword evidence="3" id="KW-1185">Reference proteome</keyword>
<organism evidence="2 3">
    <name type="scientific">Parasponia andersonii</name>
    <name type="common">Sponia andersonii</name>
    <dbReference type="NCBI Taxonomy" id="3476"/>
    <lineage>
        <taxon>Eukaryota</taxon>
        <taxon>Viridiplantae</taxon>
        <taxon>Streptophyta</taxon>
        <taxon>Embryophyta</taxon>
        <taxon>Tracheophyta</taxon>
        <taxon>Spermatophyta</taxon>
        <taxon>Magnoliopsida</taxon>
        <taxon>eudicotyledons</taxon>
        <taxon>Gunneridae</taxon>
        <taxon>Pentapetalae</taxon>
        <taxon>rosids</taxon>
        <taxon>fabids</taxon>
        <taxon>Rosales</taxon>
        <taxon>Cannabaceae</taxon>
        <taxon>Parasponia</taxon>
    </lineage>
</organism>
<evidence type="ECO:0000313" key="3">
    <source>
        <dbReference type="Proteomes" id="UP000237105"/>
    </source>
</evidence>
<dbReference type="Proteomes" id="UP000237105">
    <property type="component" value="Unassembled WGS sequence"/>
</dbReference>
<feature type="compositionally biased region" description="Basic and acidic residues" evidence="1">
    <location>
        <begin position="34"/>
        <end position="45"/>
    </location>
</feature>
<proteinExistence type="predicted"/>
<evidence type="ECO:0000313" key="2">
    <source>
        <dbReference type="EMBL" id="PON77657.1"/>
    </source>
</evidence>
<gene>
    <name evidence="2" type="ORF">PanWU01x14_024130</name>
</gene>
<evidence type="ECO:0000256" key="1">
    <source>
        <dbReference type="SAM" id="MobiDB-lite"/>
    </source>
</evidence>
<accession>A0A2P5DWI8</accession>